<keyword evidence="11 13" id="KW-0472">Membrane</keyword>
<comment type="cofactor">
    <cofactor evidence="1">
        <name>Zn(2+)</name>
        <dbReference type="ChEBI" id="CHEBI:29105"/>
    </cofactor>
</comment>
<proteinExistence type="predicted"/>
<feature type="transmembrane region" description="Helical" evidence="13">
    <location>
        <begin position="671"/>
        <end position="689"/>
    </location>
</feature>
<dbReference type="PANTHER" id="PTHR43221">
    <property type="entry name" value="PROTEASE HTPX"/>
    <property type="match status" value="1"/>
</dbReference>
<evidence type="ECO:0000256" key="2">
    <source>
        <dbReference type="ARBA" id="ARBA00004651"/>
    </source>
</evidence>
<keyword evidence="8" id="KW-0862">Zinc</keyword>
<organism evidence="15 16">
    <name type="scientific">Gloeocapsopsis dulcis AAB1 = 1H9</name>
    <dbReference type="NCBI Taxonomy" id="1433147"/>
    <lineage>
        <taxon>Bacteria</taxon>
        <taxon>Bacillati</taxon>
        <taxon>Cyanobacteriota</taxon>
        <taxon>Cyanophyceae</taxon>
        <taxon>Oscillatoriophycideae</taxon>
        <taxon>Chroococcales</taxon>
        <taxon>Chroococcaceae</taxon>
        <taxon>Gloeocapsopsis</taxon>
        <taxon>Gloeocapsopsis dulcis</taxon>
    </lineage>
</organism>
<keyword evidence="5 13" id="KW-0812">Transmembrane</keyword>
<dbReference type="InterPro" id="IPR050083">
    <property type="entry name" value="HtpX_protease"/>
</dbReference>
<name>A0A6N8FR62_9CHRO</name>
<reference evidence="15 16" key="1">
    <citation type="journal article" date="2019" name="Front. Microbiol.">
        <title>Genomic Features for Desiccation Tolerance and Sugar Biosynthesis in the Extremophile Gloeocapsopsis sp. UTEX B3054.</title>
        <authorList>
            <person name="Urrejola C."/>
            <person name="Alcorta J."/>
            <person name="Salas L."/>
            <person name="Vasquez M."/>
            <person name="Polz M.F."/>
            <person name="Vicuna R."/>
            <person name="Diez B."/>
        </authorList>
    </citation>
    <scope>NUCLEOTIDE SEQUENCE [LARGE SCALE GENOMIC DNA]</scope>
    <source>
        <strain evidence="15 16">1H9</strain>
    </source>
</reference>
<keyword evidence="4" id="KW-0645">Protease</keyword>
<evidence type="ECO:0000256" key="9">
    <source>
        <dbReference type="ARBA" id="ARBA00022989"/>
    </source>
</evidence>
<dbReference type="GO" id="GO:0005886">
    <property type="term" value="C:plasma membrane"/>
    <property type="evidence" value="ECO:0007669"/>
    <property type="project" value="UniProtKB-SubCell"/>
</dbReference>
<feature type="transmembrane region" description="Helical" evidence="13">
    <location>
        <begin position="496"/>
        <end position="519"/>
    </location>
</feature>
<comment type="caution">
    <text evidence="15">The sequence shown here is derived from an EMBL/GenBank/DDBJ whole genome shotgun (WGS) entry which is preliminary data.</text>
</comment>
<dbReference type="AlphaFoldDB" id="A0A6N8FR62"/>
<accession>A0A6N8FR62</accession>
<evidence type="ECO:0000256" key="1">
    <source>
        <dbReference type="ARBA" id="ARBA00001947"/>
    </source>
</evidence>
<feature type="region of interest" description="Disordered" evidence="12">
    <location>
        <begin position="90"/>
        <end position="123"/>
    </location>
</feature>
<keyword evidence="6" id="KW-0479">Metal-binding</keyword>
<dbReference type="GO" id="GO:0046872">
    <property type="term" value="F:metal ion binding"/>
    <property type="evidence" value="ECO:0007669"/>
    <property type="project" value="UniProtKB-KW"/>
</dbReference>
<evidence type="ECO:0000256" key="4">
    <source>
        <dbReference type="ARBA" id="ARBA00022670"/>
    </source>
</evidence>
<feature type="compositionally biased region" description="Polar residues" evidence="12">
    <location>
        <begin position="90"/>
        <end position="112"/>
    </location>
</feature>
<dbReference type="EMBL" id="NAPY01000004">
    <property type="protein sequence ID" value="MUL35623.1"/>
    <property type="molecule type" value="Genomic_DNA"/>
</dbReference>
<dbReference type="Gene3D" id="3.30.2010.10">
    <property type="entry name" value="Metalloproteases ('zincins'), catalytic domain"/>
    <property type="match status" value="1"/>
</dbReference>
<keyword evidence="3" id="KW-1003">Cell membrane</keyword>
<feature type="transmembrane region" description="Helical" evidence="13">
    <location>
        <begin position="188"/>
        <end position="208"/>
    </location>
</feature>
<dbReference type="Proteomes" id="UP000441797">
    <property type="component" value="Unassembled WGS sequence"/>
</dbReference>
<keyword evidence="10" id="KW-0482">Metalloprotease</keyword>
<feature type="transmembrane region" description="Helical" evidence="13">
    <location>
        <begin position="531"/>
        <end position="550"/>
    </location>
</feature>
<evidence type="ECO:0000256" key="10">
    <source>
        <dbReference type="ARBA" id="ARBA00023049"/>
    </source>
</evidence>
<dbReference type="Pfam" id="PF01435">
    <property type="entry name" value="Peptidase_M48"/>
    <property type="match status" value="1"/>
</dbReference>
<dbReference type="GO" id="GO:0004222">
    <property type="term" value="F:metalloendopeptidase activity"/>
    <property type="evidence" value="ECO:0007669"/>
    <property type="project" value="InterPro"/>
</dbReference>
<evidence type="ECO:0000256" key="3">
    <source>
        <dbReference type="ARBA" id="ARBA00022475"/>
    </source>
</evidence>
<dbReference type="RefSeq" id="WP_105221141.1">
    <property type="nucleotide sequence ID" value="NZ_CAWNSU010000082.1"/>
</dbReference>
<evidence type="ECO:0000256" key="13">
    <source>
        <dbReference type="SAM" id="Phobius"/>
    </source>
</evidence>
<feature type="transmembrane region" description="Helical" evidence="13">
    <location>
        <begin position="134"/>
        <end position="153"/>
    </location>
</feature>
<evidence type="ECO:0000313" key="16">
    <source>
        <dbReference type="Proteomes" id="UP000441797"/>
    </source>
</evidence>
<feature type="domain" description="Peptidase M48" evidence="14">
    <location>
        <begin position="257"/>
        <end position="465"/>
    </location>
</feature>
<evidence type="ECO:0000256" key="11">
    <source>
        <dbReference type="ARBA" id="ARBA00023136"/>
    </source>
</evidence>
<evidence type="ECO:0000256" key="5">
    <source>
        <dbReference type="ARBA" id="ARBA00022692"/>
    </source>
</evidence>
<evidence type="ECO:0000259" key="14">
    <source>
        <dbReference type="Pfam" id="PF01435"/>
    </source>
</evidence>
<feature type="transmembrane region" description="Helical" evidence="13">
    <location>
        <begin position="300"/>
        <end position="318"/>
    </location>
</feature>
<dbReference type="PANTHER" id="PTHR43221:SF1">
    <property type="entry name" value="PROTEASE HTPX"/>
    <property type="match status" value="1"/>
</dbReference>
<keyword evidence="16" id="KW-1185">Reference proteome</keyword>
<evidence type="ECO:0000256" key="12">
    <source>
        <dbReference type="SAM" id="MobiDB-lite"/>
    </source>
</evidence>
<evidence type="ECO:0000256" key="6">
    <source>
        <dbReference type="ARBA" id="ARBA00022723"/>
    </source>
</evidence>
<dbReference type="InterPro" id="IPR001915">
    <property type="entry name" value="Peptidase_M48"/>
</dbReference>
<feature type="transmembrane region" description="Helical" evidence="13">
    <location>
        <begin position="330"/>
        <end position="357"/>
    </location>
</feature>
<comment type="subcellular location">
    <subcellularLocation>
        <location evidence="2">Cell membrane</location>
        <topology evidence="2">Multi-pass membrane protein</topology>
    </subcellularLocation>
</comment>
<sequence>MASPNSFVVAGFTALNQGDYHKAIAQLEAVVQNDSDPTTLVKVQMGLVIAYKNIGDERAIALCQTLSHHPDPQIQTWALRHFQELNRPSQQPKLTQVNQSDHTSSLEQNSAAPATPPTEHRAQRLKKLQRLPKINLLPLWLLQAGTAIAFFWLTRELLQVFMRVTNDLLVNLPYLEPIQLFYRDPTQFVLVAFLLVFSVSPWLLDGLLRIFYGLQSLSLDTLASHSPEACHLLERYYQRQNWGVPQLRLLPIAVPLALTYGNLPRNARIVVTQGLLEHLAANEIATIYATQLGHIAHKDFALMSLIMAATQLPYIAYYQISQWGNKIPYLYLRFIAGTIANFAYVVWYLLCIPTVWLSQVRIYYSDRLATEMTGNPNGLTRALLKIIQGIAIDIHQQEGISWLLESWQLLFPINHNQAITLSACKTLTDFERVLTWDCYNSYRSWFSLNQMHPLVGDRVQHLTHIAQNWHLKPELALLRTNVEQSFMSFLLQGAPFFGIILGLIFGCLTWFVGAIGIWFRIPQLAWMFGDWFLVLGSLPIGFSIGTFIRVNSFFPDINFASKSDLLNFLANPNTLPLDSQPMRLQGKLLGRCGISNWLAPVLILELDIGLIRLHQPLLKLINTFLRRQSQVEELIGQDIIVLGWCRRGATLWLDLATWHTQTRSGRSNHPVWSTILACATAIWGAYIILQGGTT</sequence>
<evidence type="ECO:0000313" key="15">
    <source>
        <dbReference type="EMBL" id="MUL35623.1"/>
    </source>
</evidence>
<dbReference type="GO" id="GO:0006508">
    <property type="term" value="P:proteolysis"/>
    <property type="evidence" value="ECO:0007669"/>
    <property type="project" value="UniProtKB-KW"/>
</dbReference>
<dbReference type="OrthoDB" id="15218at2"/>
<keyword evidence="9 13" id="KW-1133">Transmembrane helix</keyword>
<gene>
    <name evidence="15" type="ORF">BWI75_04475</name>
</gene>
<evidence type="ECO:0000256" key="7">
    <source>
        <dbReference type="ARBA" id="ARBA00022801"/>
    </source>
</evidence>
<protein>
    <recommendedName>
        <fullName evidence="14">Peptidase M48 domain-containing protein</fullName>
    </recommendedName>
</protein>
<keyword evidence="7" id="KW-0378">Hydrolase</keyword>
<evidence type="ECO:0000256" key="8">
    <source>
        <dbReference type="ARBA" id="ARBA00022833"/>
    </source>
</evidence>